<comment type="caution">
    <text evidence="1">The sequence shown here is derived from an EMBL/GenBank/DDBJ whole genome shotgun (WGS) entry which is preliminary data.</text>
</comment>
<protein>
    <submittedName>
        <fullName evidence="1">Uncharacterized protein</fullName>
    </submittedName>
</protein>
<sequence>MLIVLTLALVVQLAQTRLHPGAAGPMVDMGLSMTSHCDGCTDASQSADCADGLCSGVAAMAIAEEVAAIAAPEHAERAQIPRFHPGLRAAPDPQPPRLSLTV</sequence>
<dbReference type="Proteomes" id="UP000599578">
    <property type="component" value="Unassembled WGS sequence"/>
</dbReference>
<name>A0A917Z8C5_9GAMM</name>
<organism evidence="1 2">
    <name type="scientific">Marinobacterium nitratireducens</name>
    <dbReference type="NCBI Taxonomy" id="518897"/>
    <lineage>
        <taxon>Bacteria</taxon>
        <taxon>Pseudomonadati</taxon>
        <taxon>Pseudomonadota</taxon>
        <taxon>Gammaproteobacteria</taxon>
        <taxon>Oceanospirillales</taxon>
        <taxon>Oceanospirillaceae</taxon>
        <taxon>Marinobacterium</taxon>
    </lineage>
</organism>
<evidence type="ECO:0000313" key="1">
    <source>
        <dbReference type="EMBL" id="GGO77533.1"/>
    </source>
</evidence>
<dbReference type="AlphaFoldDB" id="A0A917Z8C5"/>
<dbReference type="EMBL" id="BMLT01000002">
    <property type="protein sequence ID" value="GGO77533.1"/>
    <property type="molecule type" value="Genomic_DNA"/>
</dbReference>
<proteinExistence type="predicted"/>
<evidence type="ECO:0000313" key="2">
    <source>
        <dbReference type="Proteomes" id="UP000599578"/>
    </source>
</evidence>
<reference evidence="1 2" key="1">
    <citation type="journal article" date="2014" name="Int. J. Syst. Evol. Microbiol.">
        <title>Complete genome sequence of Corynebacterium casei LMG S-19264T (=DSM 44701T), isolated from a smear-ripened cheese.</title>
        <authorList>
            <consortium name="US DOE Joint Genome Institute (JGI-PGF)"/>
            <person name="Walter F."/>
            <person name="Albersmeier A."/>
            <person name="Kalinowski J."/>
            <person name="Ruckert C."/>
        </authorList>
    </citation>
    <scope>NUCLEOTIDE SEQUENCE [LARGE SCALE GENOMIC DNA]</scope>
    <source>
        <strain evidence="1 2">CGMCC 1.7286</strain>
    </source>
</reference>
<keyword evidence="2" id="KW-1185">Reference proteome</keyword>
<gene>
    <name evidence="1" type="ORF">GCM10011348_07300</name>
</gene>
<accession>A0A917Z8C5</accession>